<proteinExistence type="predicted"/>
<keyword evidence="2" id="KW-0472">Membrane</keyword>
<feature type="transmembrane region" description="Helical" evidence="2">
    <location>
        <begin position="27"/>
        <end position="50"/>
    </location>
</feature>
<feature type="region of interest" description="Disordered" evidence="1">
    <location>
        <begin position="1"/>
        <end position="20"/>
    </location>
</feature>
<sequence length="195" mass="19935">MTMTHTVDTNSTHAQTVSPRNAVMPRAAAGASTVSVVLATLLIAAGAVGLRDAAVAAGWLTGQSWVAAAVDAVDGLAPAPWFLPVGIAVILAGMTLIGVAVKPRKKTSVPVQADTAVFTGFADIARIATATACDVPGVLDATSTATRRKVVVRCRVTGGDRAAIHNRVADSVAAGLQLLGTMPRIVIRLREEPQP</sequence>
<dbReference type="InterPro" id="IPR046253">
    <property type="entry name" value="DUF6286"/>
</dbReference>
<keyword evidence="2" id="KW-1133">Transmembrane helix</keyword>
<keyword evidence="5" id="KW-1185">Reference proteome</keyword>
<feature type="transmembrane region" description="Helical" evidence="2">
    <location>
        <begin position="81"/>
        <end position="101"/>
    </location>
</feature>
<name>A0A3S4RS24_MYCAU</name>
<evidence type="ECO:0000259" key="3">
    <source>
        <dbReference type="Pfam" id="PF19803"/>
    </source>
</evidence>
<gene>
    <name evidence="4" type="ORF">NCTC10437_00034</name>
</gene>
<evidence type="ECO:0000256" key="1">
    <source>
        <dbReference type="SAM" id="MobiDB-lite"/>
    </source>
</evidence>
<dbReference type="EMBL" id="LR134356">
    <property type="protein sequence ID" value="VEG50928.1"/>
    <property type="molecule type" value="Genomic_DNA"/>
</dbReference>
<dbReference type="Pfam" id="PF19803">
    <property type="entry name" value="DUF6286"/>
    <property type="match status" value="1"/>
</dbReference>
<feature type="compositionally biased region" description="Polar residues" evidence="1">
    <location>
        <begin position="1"/>
        <end position="19"/>
    </location>
</feature>
<dbReference type="STRING" id="1791.GCA_001049355_05551"/>
<evidence type="ECO:0000256" key="2">
    <source>
        <dbReference type="SAM" id="Phobius"/>
    </source>
</evidence>
<evidence type="ECO:0000313" key="5">
    <source>
        <dbReference type="Proteomes" id="UP000279306"/>
    </source>
</evidence>
<feature type="domain" description="DUF6286" evidence="3">
    <location>
        <begin position="91"/>
        <end position="188"/>
    </location>
</feature>
<accession>A0A3S4RS24</accession>
<evidence type="ECO:0000313" key="4">
    <source>
        <dbReference type="EMBL" id="VEG50928.1"/>
    </source>
</evidence>
<reference evidence="4 5" key="1">
    <citation type="submission" date="2018-12" db="EMBL/GenBank/DDBJ databases">
        <authorList>
            <consortium name="Pathogen Informatics"/>
        </authorList>
    </citation>
    <scope>NUCLEOTIDE SEQUENCE [LARGE SCALE GENOMIC DNA]</scope>
    <source>
        <strain evidence="4 5">NCTC10437</strain>
    </source>
</reference>
<organism evidence="4 5">
    <name type="scientific">Mycolicibacterium aurum</name>
    <name type="common">Mycobacterium aurum</name>
    <dbReference type="NCBI Taxonomy" id="1791"/>
    <lineage>
        <taxon>Bacteria</taxon>
        <taxon>Bacillati</taxon>
        <taxon>Actinomycetota</taxon>
        <taxon>Actinomycetes</taxon>
        <taxon>Mycobacteriales</taxon>
        <taxon>Mycobacteriaceae</taxon>
        <taxon>Mycolicibacterium</taxon>
    </lineage>
</organism>
<protein>
    <recommendedName>
        <fullName evidence="3">DUF6286 domain-containing protein</fullName>
    </recommendedName>
</protein>
<dbReference type="AlphaFoldDB" id="A0A3S4RS24"/>
<dbReference type="Proteomes" id="UP000279306">
    <property type="component" value="Chromosome"/>
</dbReference>
<keyword evidence="2" id="KW-0812">Transmembrane</keyword>
<dbReference type="KEGG" id="mauu:NCTC10437_00034"/>